<feature type="binding site" evidence="7">
    <location>
        <position position="8"/>
    </location>
    <ligand>
        <name>Mg(2+)</name>
        <dbReference type="ChEBI" id="CHEBI:18420"/>
    </ligand>
</feature>
<dbReference type="PROSITE" id="PS01076">
    <property type="entry name" value="ACETATE_KINASE_2"/>
    <property type="match status" value="1"/>
</dbReference>
<evidence type="ECO:0000256" key="8">
    <source>
        <dbReference type="RuleBase" id="RU003835"/>
    </source>
</evidence>
<keyword evidence="4 7" id="KW-0547">Nucleotide-binding</keyword>
<feature type="binding site" evidence="7">
    <location>
        <begin position="207"/>
        <end position="211"/>
    </location>
    <ligand>
        <name>ATP</name>
        <dbReference type="ChEBI" id="CHEBI:30616"/>
    </ligand>
</feature>
<comment type="function">
    <text evidence="7">Catalyzes the formation of acetyl phosphate from acetate and ATP. Can also catalyze the reverse reaction.</text>
</comment>
<keyword evidence="7" id="KW-0460">Magnesium</keyword>
<keyword evidence="5 7" id="KW-0418">Kinase</keyword>
<dbReference type="PANTHER" id="PTHR21060:SF15">
    <property type="entry name" value="ACETATE KINASE-RELATED"/>
    <property type="match status" value="1"/>
</dbReference>
<dbReference type="GO" id="GO:0006085">
    <property type="term" value="P:acetyl-CoA biosynthetic process"/>
    <property type="evidence" value="ECO:0007669"/>
    <property type="project" value="UniProtKB-UniRule"/>
</dbReference>
<evidence type="ECO:0000256" key="3">
    <source>
        <dbReference type="ARBA" id="ARBA00022679"/>
    </source>
</evidence>
<dbReference type="HAMAP" id="MF_00020">
    <property type="entry name" value="Acetate_kinase"/>
    <property type="match status" value="1"/>
</dbReference>
<feature type="active site" description="Proton donor/acceptor" evidence="7">
    <location>
        <position position="147"/>
    </location>
</feature>
<keyword evidence="2 7" id="KW-0963">Cytoplasm</keyword>
<comment type="similarity">
    <text evidence="1 7 8">Belongs to the acetokinase family.</text>
</comment>
<proteinExistence type="inferred from homology"/>
<dbReference type="EMBL" id="RCHT01000005">
    <property type="protein sequence ID" value="RLL12825.1"/>
    <property type="molecule type" value="Genomic_DNA"/>
</dbReference>
<evidence type="ECO:0000256" key="2">
    <source>
        <dbReference type="ARBA" id="ARBA00022490"/>
    </source>
</evidence>
<dbReference type="UniPathway" id="UPA00340">
    <property type="reaction ID" value="UER00458"/>
</dbReference>
<dbReference type="InterPro" id="IPR000890">
    <property type="entry name" value="Aliphatic_acid_kin_short-chain"/>
</dbReference>
<dbReference type="AlphaFoldDB" id="A0A498CP12"/>
<dbReference type="PRINTS" id="PR00471">
    <property type="entry name" value="ACETATEKNASE"/>
</dbReference>
<keyword evidence="7" id="KW-0479">Metal-binding</keyword>
<comment type="caution">
    <text evidence="9">The sequence shown here is derived from an EMBL/GenBank/DDBJ whole genome shotgun (WGS) entry which is preliminary data.</text>
</comment>
<feature type="site" description="Transition state stabilizer" evidence="7">
    <location>
        <position position="179"/>
    </location>
</feature>
<comment type="cofactor">
    <cofactor evidence="7">
        <name>Mg(2+)</name>
        <dbReference type="ChEBI" id="CHEBI:18420"/>
    </cofactor>
    <cofactor evidence="7">
        <name>Mn(2+)</name>
        <dbReference type="ChEBI" id="CHEBI:29035"/>
    </cofactor>
    <text evidence="7">Mg(2+). Can also accept Mn(2+).</text>
</comment>
<sequence>MNNVFVVNAGSSSLKYQLIDMESEQVLVSGNCERIGIDGGKITYKYFGTKKVVETDLPNHKAALDRVVDLLLSGETKVIDSIDDIVAVGHRLAFSRVSPCSNEITPEVLKDIEATTEMFPLHLPGMLTGIRACQDTFSGKVQVAVYDNSFHLTMPPKAYMYAIPYDYYKDYGFRRYGYHGTSHRYVSLRLAKLLGKPVEELKIVSCHLGNGSSLCAVDGGKSVDTTMGYTALAGLMMGTRSGDIDPSLLLPMAQKAGLDLEGIHNVINKKSGLLGVSGVSSDHRDVENACAEGNERAQIAIDMLNYQIQKYIGSYAAAMNGLDAVIFTAGIGEHSPGLRQEVCRNMEFLGIQIDEEKNAANHGDEEEISTSDSRVKVWVIPTNEELMIARDAYAIYQSKQK</sequence>
<evidence type="ECO:0000256" key="6">
    <source>
        <dbReference type="ARBA" id="ARBA00022840"/>
    </source>
</evidence>
<name>A0A498CP12_9FIRM</name>
<dbReference type="InterPro" id="IPR023865">
    <property type="entry name" value="Aliphatic_acid_kinase_CS"/>
</dbReference>
<evidence type="ECO:0000256" key="7">
    <source>
        <dbReference type="HAMAP-Rule" id="MF_00020"/>
    </source>
</evidence>
<keyword evidence="6 7" id="KW-0067">ATP-binding</keyword>
<evidence type="ECO:0000256" key="4">
    <source>
        <dbReference type="ARBA" id="ARBA00022741"/>
    </source>
</evidence>
<dbReference type="GO" id="GO:0008776">
    <property type="term" value="F:acetate kinase activity"/>
    <property type="evidence" value="ECO:0007669"/>
    <property type="project" value="UniProtKB-UniRule"/>
</dbReference>
<accession>A0A498CP12</accession>
<evidence type="ECO:0000256" key="5">
    <source>
        <dbReference type="ARBA" id="ARBA00022777"/>
    </source>
</evidence>
<feature type="binding site" evidence="7">
    <location>
        <position position="384"/>
    </location>
    <ligand>
        <name>Mg(2+)</name>
        <dbReference type="ChEBI" id="CHEBI:18420"/>
    </ligand>
</feature>
<keyword evidence="10" id="KW-1185">Reference proteome</keyword>
<organism evidence="9 10">
    <name type="scientific">Anaerotruncus massiliensis</name>
    <name type="common">ex Liu et al. 2021</name>
    <dbReference type="NCBI Taxonomy" id="2321404"/>
    <lineage>
        <taxon>Bacteria</taxon>
        <taxon>Bacillati</taxon>
        <taxon>Bacillota</taxon>
        <taxon>Clostridia</taxon>
        <taxon>Eubacteriales</taxon>
        <taxon>Oscillospiraceae</taxon>
        <taxon>Anaerotruncus</taxon>
    </lineage>
</organism>
<dbReference type="InterPro" id="IPR004372">
    <property type="entry name" value="Ac/propionate_kinase"/>
</dbReference>
<evidence type="ECO:0000313" key="10">
    <source>
        <dbReference type="Proteomes" id="UP000276301"/>
    </source>
</evidence>
<dbReference type="SUPFAM" id="SSF53067">
    <property type="entry name" value="Actin-like ATPase domain"/>
    <property type="match status" value="2"/>
</dbReference>
<dbReference type="EC" id="2.7.2.1" evidence="7"/>
<protein>
    <recommendedName>
        <fullName evidence="7">Acetate kinase</fullName>
        <ecNumber evidence="7">2.7.2.1</ecNumber>
    </recommendedName>
    <alternativeName>
        <fullName evidence="7">Acetokinase</fullName>
    </alternativeName>
</protein>
<dbReference type="PIRSF" id="PIRSF000722">
    <property type="entry name" value="Acetate_prop_kin"/>
    <property type="match status" value="1"/>
</dbReference>
<dbReference type="GO" id="GO:0006083">
    <property type="term" value="P:acetate metabolic process"/>
    <property type="evidence" value="ECO:0007669"/>
    <property type="project" value="TreeGrafter"/>
</dbReference>
<feature type="binding site" evidence="7">
    <location>
        <begin position="330"/>
        <end position="334"/>
    </location>
    <ligand>
        <name>ATP</name>
        <dbReference type="ChEBI" id="CHEBI:30616"/>
    </ligand>
</feature>
<feature type="site" description="Transition state stabilizer" evidence="7">
    <location>
        <position position="240"/>
    </location>
</feature>
<dbReference type="NCBIfam" id="TIGR00016">
    <property type="entry name" value="ackA"/>
    <property type="match status" value="1"/>
</dbReference>
<comment type="catalytic activity">
    <reaction evidence="7">
        <text>acetate + ATP = acetyl phosphate + ADP</text>
        <dbReference type="Rhea" id="RHEA:11352"/>
        <dbReference type="ChEBI" id="CHEBI:22191"/>
        <dbReference type="ChEBI" id="CHEBI:30089"/>
        <dbReference type="ChEBI" id="CHEBI:30616"/>
        <dbReference type="ChEBI" id="CHEBI:456216"/>
        <dbReference type="EC" id="2.7.2.1"/>
    </reaction>
</comment>
<feature type="binding site" evidence="7">
    <location>
        <position position="91"/>
    </location>
    <ligand>
        <name>substrate</name>
    </ligand>
</feature>
<dbReference type="CDD" id="cd24010">
    <property type="entry name" value="ASKHA_NBD_AcK_PK"/>
    <property type="match status" value="1"/>
</dbReference>
<comment type="subunit">
    <text evidence="7">Homodimer.</text>
</comment>
<dbReference type="GO" id="GO:0005737">
    <property type="term" value="C:cytoplasm"/>
    <property type="evidence" value="ECO:0007669"/>
    <property type="project" value="UniProtKB-SubCell"/>
</dbReference>
<dbReference type="Pfam" id="PF00871">
    <property type="entry name" value="Acetate_kinase"/>
    <property type="match status" value="1"/>
</dbReference>
<comment type="pathway">
    <text evidence="7">Metabolic intermediate biosynthesis; acetyl-CoA biosynthesis; acetyl-CoA from acetate: step 1/2.</text>
</comment>
<dbReference type="Gene3D" id="3.30.420.40">
    <property type="match status" value="2"/>
</dbReference>
<keyword evidence="3 7" id="KW-0808">Transferase</keyword>
<feature type="binding site" evidence="7">
    <location>
        <begin position="282"/>
        <end position="284"/>
    </location>
    <ligand>
        <name>ATP</name>
        <dbReference type="ChEBI" id="CHEBI:30616"/>
    </ligand>
</feature>
<evidence type="ECO:0000313" key="9">
    <source>
        <dbReference type="EMBL" id="RLL12825.1"/>
    </source>
</evidence>
<evidence type="ECO:0000256" key="1">
    <source>
        <dbReference type="ARBA" id="ARBA00008748"/>
    </source>
</evidence>
<dbReference type="InterPro" id="IPR043129">
    <property type="entry name" value="ATPase_NBD"/>
</dbReference>
<reference evidence="9 10" key="1">
    <citation type="submission" date="2018-10" db="EMBL/GenBank/DDBJ databases">
        <title>Anaerotruncus faecis sp. nov., isolated from human feces.</title>
        <authorList>
            <person name="Wang Y.-J."/>
        </authorList>
    </citation>
    <scope>NUCLEOTIDE SEQUENCE [LARGE SCALE GENOMIC DNA]</scope>
    <source>
        <strain evidence="9 10">22A2-44</strain>
    </source>
</reference>
<dbReference type="Proteomes" id="UP000276301">
    <property type="component" value="Unassembled WGS sequence"/>
</dbReference>
<dbReference type="PANTHER" id="PTHR21060">
    <property type="entry name" value="ACETATE KINASE"/>
    <property type="match status" value="1"/>
</dbReference>
<dbReference type="GO" id="GO:0000287">
    <property type="term" value="F:magnesium ion binding"/>
    <property type="evidence" value="ECO:0007669"/>
    <property type="project" value="UniProtKB-UniRule"/>
</dbReference>
<gene>
    <name evidence="7" type="primary">ackA</name>
    <name evidence="9" type="ORF">D4A47_05045</name>
</gene>
<dbReference type="GO" id="GO:0005524">
    <property type="term" value="F:ATP binding"/>
    <property type="evidence" value="ECO:0007669"/>
    <property type="project" value="UniProtKB-KW"/>
</dbReference>
<feature type="binding site" evidence="7">
    <location>
        <position position="15"/>
    </location>
    <ligand>
        <name>ATP</name>
        <dbReference type="ChEBI" id="CHEBI:30616"/>
    </ligand>
</feature>
<comment type="subcellular location">
    <subcellularLocation>
        <location evidence="7">Cytoplasm</location>
    </subcellularLocation>
</comment>